<dbReference type="RefSeq" id="XP_007722964.1">
    <property type="nucleotide sequence ID" value="XM_007724774.1"/>
</dbReference>
<proteinExistence type="predicted"/>
<evidence type="ECO:0000256" key="5">
    <source>
        <dbReference type="ARBA" id="ARBA00023010"/>
    </source>
</evidence>
<protein>
    <recommendedName>
        <fullName evidence="11">Nuclear pore complex protein An-Nup82</fullName>
    </recommendedName>
</protein>
<evidence type="ECO:0000313" key="10">
    <source>
        <dbReference type="Proteomes" id="UP000019484"/>
    </source>
</evidence>
<name>W9YM60_9EURO</name>
<dbReference type="PANTHER" id="PTHR13257:SF0">
    <property type="entry name" value="NUCLEAR PORE COMPLEX PROTEIN NUP88"/>
    <property type="match status" value="1"/>
</dbReference>
<dbReference type="HOGENOM" id="CLU_009483_0_0_1"/>
<keyword evidence="10" id="KW-1185">Reference proteome</keyword>
<evidence type="ECO:0000256" key="2">
    <source>
        <dbReference type="ARBA" id="ARBA00022448"/>
    </source>
</evidence>
<evidence type="ECO:0000313" key="9">
    <source>
        <dbReference type="EMBL" id="EXJ90770.1"/>
    </source>
</evidence>
<keyword evidence="7" id="KW-0539">Nucleus</keyword>
<feature type="compositionally biased region" description="Low complexity" evidence="8">
    <location>
        <begin position="23"/>
        <end position="38"/>
    </location>
</feature>
<dbReference type="EMBL" id="AMWN01000003">
    <property type="protein sequence ID" value="EXJ90770.1"/>
    <property type="molecule type" value="Genomic_DNA"/>
</dbReference>
<keyword evidence="6" id="KW-0906">Nuclear pore complex</keyword>
<dbReference type="GO" id="GO:0005643">
    <property type="term" value="C:nuclear pore"/>
    <property type="evidence" value="ECO:0007669"/>
    <property type="project" value="UniProtKB-SubCell"/>
</dbReference>
<feature type="compositionally biased region" description="Basic and acidic residues" evidence="8">
    <location>
        <begin position="748"/>
        <end position="765"/>
    </location>
</feature>
<feature type="region of interest" description="Disordered" evidence="8">
    <location>
        <begin position="734"/>
        <end position="765"/>
    </location>
</feature>
<evidence type="ECO:0000256" key="8">
    <source>
        <dbReference type="SAM" id="MobiDB-lite"/>
    </source>
</evidence>
<dbReference type="GO" id="GO:0006406">
    <property type="term" value="P:mRNA export from nucleus"/>
    <property type="evidence" value="ECO:0007669"/>
    <property type="project" value="TreeGrafter"/>
</dbReference>
<dbReference type="GO" id="GO:0000055">
    <property type="term" value="P:ribosomal large subunit export from nucleus"/>
    <property type="evidence" value="ECO:0007669"/>
    <property type="project" value="InterPro"/>
</dbReference>
<dbReference type="OrthoDB" id="341482at2759"/>
<organism evidence="9 10">
    <name type="scientific">Capronia coronata CBS 617.96</name>
    <dbReference type="NCBI Taxonomy" id="1182541"/>
    <lineage>
        <taxon>Eukaryota</taxon>
        <taxon>Fungi</taxon>
        <taxon>Dikarya</taxon>
        <taxon>Ascomycota</taxon>
        <taxon>Pezizomycotina</taxon>
        <taxon>Eurotiomycetes</taxon>
        <taxon>Chaetothyriomycetidae</taxon>
        <taxon>Chaetothyriales</taxon>
        <taxon>Herpotrichiellaceae</taxon>
        <taxon>Capronia</taxon>
    </lineage>
</organism>
<dbReference type="GeneID" id="19158763"/>
<evidence type="ECO:0000256" key="6">
    <source>
        <dbReference type="ARBA" id="ARBA00023132"/>
    </source>
</evidence>
<sequence>MPKVIGYTPPWLSRPSPGAKIFSDPAPQSPASPSKRSSYLGTPSSTKYQGPRRLVASRGTEVFTVVGNKIRWADLATVRDEWEESTQARSNRFGPARTGVAQGAEEDVYRTLDVSIYYQIRQITISPSGIFLAVCTEHTVHIAVLPPSSRLRDHDRSPLKLKTYQLGPTIHVIPESPLSAVLWHPLAAAGASNDSIVTVTASAAVRVWELDRSNKWSFERPYLAIDLRKLADGVSCDQDFEPSAFGKARGFSVDDFDMEVSAATFGGRGRDDEDAWASMTLWVAMRNGDIYALCPLLPSKWKPTATTIPSLSTTAVSRMASIAGEEADMDERRAADQQYEWVQEIDSDEPLLMESTDSLSECEIRLRPQNPSAIPRLQGPFAIQPEDDDKDIEISDIFVMPAKLDGEDLMGGEDLYDDFDLAAYTGVPFTTICVATPQNELWFAIDLDGVSGQWLPKKGKSAFSVPTSDAKELTLIETFAVNDSTTDSGTNWPMFTGDIVHNYNVFLTTSAQIYSIFLNDWVTRLAAELTGTEPIDPGLQMRLETSCQSQVCQLNKVIDIPEPTEVLSAPAVLDDISLGYFLLTTTPSSAYAVFFDQAHLRASFIEPSSLELTATSPTRLNTQVARVSAGEDSNELETLPTRSPYVPAKIFYANHLYPLEYMRQRLPANLKRAIIEKPMRLSPAMLEVMTNAHRTIGAQSAEMEKAAAELFRRCDRLREELGDQVKQMSELAQRLQNLRPSGDVDEDGNAKEKKTHDARLQDAKDKQARLMARYEALRRKVGRAGSAKRELSSKEKAWIEEVDVLGKNVGVEVDEQDVETHEEENARLDKRFETVKQLAHDLLEESKRLEKQQQETASTLERGDSAVTSAMSASTMSNGSMAGSRYSISASGSAQPFGVPSRLQKERIADVMAMVEREGAVIDAVMKRLERLKVEY</sequence>
<dbReference type="GO" id="GO:0017056">
    <property type="term" value="F:structural constituent of nuclear pore"/>
    <property type="evidence" value="ECO:0007669"/>
    <property type="project" value="InterPro"/>
</dbReference>
<gene>
    <name evidence="9" type="ORF">A1O1_03874</name>
</gene>
<evidence type="ECO:0000256" key="7">
    <source>
        <dbReference type="ARBA" id="ARBA00023242"/>
    </source>
</evidence>
<evidence type="ECO:0000256" key="4">
    <source>
        <dbReference type="ARBA" id="ARBA00022927"/>
    </source>
</evidence>
<dbReference type="eggNOG" id="ENOG502QUNM">
    <property type="taxonomic scope" value="Eukaryota"/>
</dbReference>
<evidence type="ECO:0000256" key="1">
    <source>
        <dbReference type="ARBA" id="ARBA00004567"/>
    </source>
</evidence>
<keyword evidence="3" id="KW-0509">mRNA transport</keyword>
<dbReference type="AlphaFoldDB" id="W9YM60"/>
<dbReference type="InterPro" id="IPR037700">
    <property type="entry name" value="NUP88/NUP82"/>
</dbReference>
<dbReference type="GO" id="GO:0000056">
    <property type="term" value="P:ribosomal small subunit export from nucleus"/>
    <property type="evidence" value="ECO:0007669"/>
    <property type="project" value="InterPro"/>
</dbReference>
<dbReference type="PANTHER" id="PTHR13257">
    <property type="entry name" value="NUCLEOPORIN NUP84-RELATED"/>
    <property type="match status" value="1"/>
</dbReference>
<feature type="region of interest" description="Disordered" evidence="8">
    <location>
        <begin position="1"/>
        <end position="51"/>
    </location>
</feature>
<comment type="subcellular location">
    <subcellularLocation>
        <location evidence="1">Nucleus</location>
        <location evidence="1">Nuclear pore complex</location>
    </subcellularLocation>
</comment>
<comment type="caution">
    <text evidence="9">The sequence shown here is derived from an EMBL/GenBank/DDBJ whole genome shotgun (WGS) entry which is preliminary data.</text>
</comment>
<feature type="compositionally biased region" description="Polar residues" evidence="8">
    <location>
        <begin position="39"/>
        <end position="48"/>
    </location>
</feature>
<dbReference type="GO" id="GO:0006606">
    <property type="term" value="P:protein import into nucleus"/>
    <property type="evidence" value="ECO:0007669"/>
    <property type="project" value="TreeGrafter"/>
</dbReference>
<keyword evidence="4" id="KW-0653">Protein transport</keyword>
<keyword evidence="2" id="KW-0813">Transport</keyword>
<dbReference type="Proteomes" id="UP000019484">
    <property type="component" value="Unassembled WGS sequence"/>
</dbReference>
<feature type="region of interest" description="Disordered" evidence="8">
    <location>
        <begin position="848"/>
        <end position="867"/>
    </location>
</feature>
<evidence type="ECO:0000256" key="3">
    <source>
        <dbReference type="ARBA" id="ARBA00022816"/>
    </source>
</evidence>
<dbReference type="STRING" id="1182541.W9YM60"/>
<accession>W9YM60</accession>
<reference evidence="9 10" key="1">
    <citation type="submission" date="2013-03" db="EMBL/GenBank/DDBJ databases">
        <title>The Genome Sequence of Capronia coronata CBS 617.96.</title>
        <authorList>
            <consortium name="The Broad Institute Genomics Platform"/>
            <person name="Cuomo C."/>
            <person name="de Hoog S."/>
            <person name="Gorbushina A."/>
            <person name="Walker B."/>
            <person name="Young S.K."/>
            <person name="Zeng Q."/>
            <person name="Gargeya S."/>
            <person name="Fitzgerald M."/>
            <person name="Haas B."/>
            <person name="Abouelleil A."/>
            <person name="Allen A.W."/>
            <person name="Alvarado L."/>
            <person name="Arachchi H.M."/>
            <person name="Berlin A.M."/>
            <person name="Chapman S.B."/>
            <person name="Gainer-Dewar J."/>
            <person name="Goldberg J."/>
            <person name="Griggs A."/>
            <person name="Gujja S."/>
            <person name="Hansen M."/>
            <person name="Howarth C."/>
            <person name="Imamovic A."/>
            <person name="Ireland A."/>
            <person name="Larimer J."/>
            <person name="McCowan C."/>
            <person name="Murphy C."/>
            <person name="Pearson M."/>
            <person name="Poon T.W."/>
            <person name="Priest M."/>
            <person name="Roberts A."/>
            <person name="Saif S."/>
            <person name="Shea T."/>
            <person name="Sisk P."/>
            <person name="Sykes S."/>
            <person name="Wortman J."/>
            <person name="Nusbaum C."/>
            <person name="Birren B."/>
        </authorList>
    </citation>
    <scope>NUCLEOTIDE SEQUENCE [LARGE SCALE GENOMIC DNA]</scope>
    <source>
        <strain evidence="9 10">CBS 617.96</strain>
    </source>
</reference>
<keyword evidence="5" id="KW-0811">Translocation</keyword>
<evidence type="ECO:0008006" key="11">
    <source>
        <dbReference type="Google" id="ProtNLM"/>
    </source>
</evidence>